<evidence type="ECO:0000313" key="3">
    <source>
        <dbReference type="Proteomes" id="UP000231134"/>
    </source>
</evidence>
<dbReference type="RefSeq" id="WP_198514860.1">
    <property type="nucleotide sequence ID" value="NZ_PGEX01000001.1"/>
</dbReference>
<protein>
    <submittedName>
        <fullName evidence="2">Uncharacterized protein</fullName>
    </submittedName>
</protein>
<feature type="region of interest" description="Disordered" evidence="1">
    <location>
        <begin position="1"/>
        <end position="47"/>
    </location>
</feature>
<keyword evidence="3" id="KW-1185">Reference proteome</keyword>
<feature type="compositionally biased region" description="Basic and acidic residues" evidence="1">
    <location>
        <begin position="36"/>
        <end position="47"/>
    </location>
</feature>
<dbReference type="EMBL" id="PGEX01000001">
    <property type="protein sequence ID" value="PJJ40977.1"/>
    <property type="molecule type" value="Genomic_DNA"/>
</dbReference>
<accession>A0A2M9A5S3</accession>
<comment type="caution">
    <text evidence="2">The sequence shown here is derived from an EMBL/GenBank/DDBJ whole genome shotgun (WGS) entry which is preliminary data.</text>
</comment>
<dbReference type="Proteomes" id="UP000231134">
    <property type="component" value="Unassembled WGS sequence"/>
</dbReference>
<reference evidence="2 3" key="1">
    <citation type="submission" date="2017-11" db="EMBL/GenBank/DDBJ databases">
        <title>Animal gut microbial communities from fecal samples from Wisconsin, USA.</title>
        <authorList>
            <person name="Neumann A."/>
        </authorList>
    </citation>
    <scope>NUCLEOTIDE SEQUENCE [LARGE SCALE GENOMIC DNA]</scope>
    <source>
        <strain evidence="2 3">UWS3</strain>
    </source>
</reference>
<dbReference type="AlphaFoldDB" id="A0A2M9A5S3"/>
<proteinExistence type="predicted"/>
<feature type="compositionally biased region" description="Low complexity" evidence="1">
    <location>
        <begin position="1"/>
        <end position="14"/>
    </location>
</feature>
<name>A0A2M9A5S3_9BACT</name>
<organism evidence="2 3">
    <name type="scientific">Hallerella succinigenes</name>
    <dbReference type="NCBI Taxonomy" id="1896222"/>
    <lineage>
        <taxon>Bacteria</taxon>
        <taxon>Pseudomonadati</taxon>
        <taxon>Fibrobacterota</taxon>
        <taxon>Fibrobacteria</taxon>
        <taxon>Fibrobacterales</taxon>
        <taxon>Fibrobacteraceae</taxon>
        <taxon>Hallerella</taxon>
    </lineage>
</organism>
<evidence type="ECO:0000256" key="1">
    <source>
        <dbReference type="SAM" id="MobiDB-lite"/>
    </source>
</evidence>
<gene>
    <name evidence="2" type="ORF">BGX16_0929</name>
</gene>
<evidence type="ECO:0000313" key="2">
    <source>
        <dbReference type="EMBL" id="PJJ40977.1"/>
    </source>
</evidence>
<sequence>MKPENNVSNMNNSNKGTSGFNKQYVDAMNNKSRLCNPEDVKFQGRRK</sequence>